<dbReference type="AlphaFoldDB" id="A0A5B7GRB1"/>
<comment type="caution">
    <text evidence="1">The sequence shown here is derived from an EMBL/GenBank/DDBJ whole genome shotgun (WGS) entry which is preliminary data.</text>
</comment>
<name>A0A5B7GRB1_PORTR</name>
<sequence length="123" mass="14340">MLVFLGRSTQIALLKRQQVALHPLPLSRFEISSSVFVWRLLQFGRGDCKQVSPPRKFRSPLLDIRPYLRPPYKDCIGYTYLTQRYLLTRDPQPYCNDRLVPLTMWHPLVECPGPRTSVSGPWP</sequence>
<evidence type="ECO:0000313" key="2">
    <source>
        <dbReference type="Proteomes" id="UP000324222"/>
    </source>
</evidence>
<reference evidence="1 2" key="1">
    <citation type="submission" date="2019-05" db="EMBL/GenBank/DDBJ databases">
        <title>Another draft genome of Portunus trituberculatus and its Hox gene families provides insights of decapod evolution.</title>
        <authorList>
            <person name="Jeong J.-H."/>
            <person name="Song I."/>
            <person name="Kim S."/>
            <person name="Choi T."/>
            <person name="Kim D."/>
            <person name="Ryu S."/>
            <person name="Kim W."/>
        </authorList>
    </citation>
    <scope>NUCLEOTIDE SEQUENCE [LARGE SCALE GENOMIC DNA]</scope>
    <source>
        <tissue evidence="1">Muscle</tissue>
    </source>
</reference>
<dbReference type="Proteomes" id="UP000324222">
    <property type="component" value="Unassembled WGS sequence"/>
</dbReference>
<dbReference type="EMBL" id="VSRR010016813">
    <property type="protein sequence ID" value="MPC59717.1"/>
    <property type="molecule type" value="Genomic_DNA"/>
</dbReference>
<accession>A0A5B7GRB1</accession>
<organism evidence="1 2">
    <name type="scientific">Portunus trituberculatus</name>
    <name type="common">Swimming crab</name>
    <name type="synonym">Neptunus trituberculatus</name>
    <dbReference type="NCBI Taxonomy" id="210409"/>
    <lineage>
        <taxon>Eukaryota</taxon>
        <taxon>Metazoa</taxon>
        <taxon>Ecdysozoa</taxon>
        <taxon>Arthropoda</taxon>
        <taxon>Crustacea</taxon>
        <taxon>Multicrustacea</taxon>
        <taxon>Malacostraca</taxon>
        <taxon>Eumalacostraca</taxon>
        <taxon>Eucarida</taxon>
        <taxon>Decapoda</taxon>
        <taxon>Pleocyemata</taxon>
        <taxon>Brachyura</taxon>
        <taxon>Eubrachyura</taxon>
        <taxon>Portunoidea</taxon>
        <taxon>Portunidae</taxon>
        <taxon>Portuninae</taxon>
        <taxon>Portunus</taxon>
    </lineage>
</organism>
<proteinExistence type="predicted"/>
<keyword evidence="2" id="KW-1185">Reference proteome</keyword>
<evidence type="ECO:0000313" key="1">
    <source>
        <dbReference type="EMBL" id="MPC59717.1"/>
    </source>
</evidence>
<gene>
    <name evidence="1" type="ORF">E2C01_053744</name>
</gene>
<protein>
    <submittedName>
        <fullName evidence="1">Uncharacterized protein</fullName>
    </submittedName>
</protein>